<dbReference type="STRING" id="914234.M2PGA2"/>
<dbReference type="InterPro" id="IPR011009">
    <property type="entry name" value="Kinase-like_dom_sf"/>
</dbReference>
<evidence type="ECO:0000313" key="2">
    <source>
        <dbReference type="EMBL" id="EMD35004.1"/>
    </source>
</evidence>
<dbReference type="Gene3D" id="3.90.1200.10">
    <property type="match status" value="1"/>
</dbReference>
<protein>
    <recommendedName>
        <fullName evidence="1">Aminoglycoside phosphotransferase domain-containing protein</fullName>
    </recommendedName>
</protein>
<dbReference type="EMBL" id="KB445801">
    <property type="protein sequence ID" value="EMD35004.1"/>
    <property type="molecule type" value="Genomic_DNA"/>
</dbReference>
<keyword evidence="3" id="KW-1185">Reference proteome</keyword>
<dbReference type="Pfam" id="PF01636">
    <property type="entry name" value="APH"/>
    <property type="match status" value="1"/>
</dbReference>
<dbReference type="AlphaFoldDB" id="M2PGA2"/>
<evidence type="ECO:0000259" key="1">
    <source>
        <dbReference type="Pfam" id="PF01636"/>
    </source>
</evidence>
<evidence type="ECO:0000313" key="3">
    <source>
        <dbReference type="Proteomes" id="UP000016930"/>
    </source>
</evidence>
<dbReference type="SUPFAM" id="SSF56112">
    <property type="entry name" value="Protein kinase-like (PK-like)"/>
    <property type="match status" value="1"/>
</dbReference>
<gene>
    <name evidence="2" type="ORF">CERSUDRAFT_96918</name>
</gene>
<dbReference type="InterPro" id="IPR051678">
    <property type="entry name" value="AGP_Transferase"/>
</dbReference>
<feature type="domain" description="Aminoglycoside phosphotransferase" evidence="1">
    <location>
        <begin position="84"/>
        <end position="266"/>
    </location>
</feature>
<organism evidence="2 3">
    <name type="scientific">Ceriporiopsis subvermispora (strain B)</name>
    <name type="common">White-rot fungus</name>
    <name type="synonym">Gelatoporia subvermispora</name>
    <dbReference type="NCBI Taxonomy" id="914234"/>
    <lineage>
        <taxon>Eukaryota</taxon>
        <taxon>Fungi</taxon>
        <taxon>Dikarya</taxon>
        <taxon>Basidiomycota</taxon>
        <taxon>Agaricomycotina</taxon>
        <taxon>Agaricomycetes</taxon>
        <taxon>Polyporales</taxon>
        <taxon>Gelatoporiaceae</taxon>
        <taxon>Gelatoporia</taxon>
    </lineage>
</organism>
<name>M2PGA2_CERS8</name>
<dbReference type="PANTHER" id="PTHR21310:SF39">
    <property type="entry name" value="AMINOGLYCOSIDE PHOSPHOTRANSFERASE DOMAIN-CONTAINING PROTEIN"/>
    <property type="match status" value="1"/>
</dbReference>
<proteinExistence type="predicted"/>
<dbReference type="PANTHER" id="PTHR21310">
    <property type="entry name" value="AMINOGLYCOSIDE PHOSPHOTRANSFERASE-RELATED-RELATED"/>
    <property type="match status" value="1"/>
</dbReference>
<reference evidence="2 3" key="1">
    <citation type="journal article" date="2012" name="Proc. Natl. Acad. Sci. U.S.A.">
        <title>Comparative genomics of Ceriporiopsis subvermispora and Phanerochaete chrysosporium provide insight into selective ligninolysis.</title>
        <authorList>
            <person name="Fernandez-Fueyo E."/>
            <person name="Ruiz-Duenas F.J."/>
            <person name="Ferreira P."/>
            <person name="Floudas D."/>
            <person name="Hibbett D.S."/>
            <person name="Canessa P."/>
            <person name="Larrondo L.F."/>
            <person name="James T.Y."/>
            <person name="Seelenfreund D."/>
            <person name="Lobos S."/>
            <person name="Polanco R."/>
            <person name="Tello M."/>
            <person name="Honda Y."/>
            <person name="Watanabe T."/>
            <person name="Watanabe T."/>
            <person name="Ryu J.S."/>
            <person name="Kubicek C.P."/>
            <person name="Schmoll M."/>
            <person name="Gaskell J."/>
            <person name="Hammel K.E."/>
            <person name="St John F.J."/>
            <person name="Vanden Wymelenberg A."/>
            <person name="Sabat G."/>
            <person name="Splinter BonDurant S."/>
            <person name="Syed K."/>
            <person name="Yadav J.S."/>
            <person name="Doddapaneni H."/>
            <person name="Subramanian V."/>
            <person name="Lavin J.L."/>
            <person name="Oguiza J.A."/>
            <person name="Perez G."/>
            <person name="Pisabarro A.G."/>
            <person name="Ramirez L."/>
            <person name="Santoyo F."/>
            <person name="Master E."/>
            <person name="Coutinho P.M."/>
            <person name="Henrissat B."/>
            <person name="Lombard V."/>
            <person name="Magnuson J.K."/>
            <person name="Kuees U."/>
            <person name="Hori C."/>
            <person name="Igarashi K."/>
            <person name="Samejima M."/>
            <person name="Held B.W."/>
            <person name="Barry K.W."/>
            <person name="LaButti K.M."/>
            <person name="Lapidus A."/>
            <person name="Lindquist E.A."/>
            <person name="Lucas S.M."/>
            <person name="Riley R."/>
            <person name="Salamov A.A."/>
            <person name="Hoffmeister D."/>
            <person name="Schwenk D."/>
            <person name="Hadar Y."/>
            <person name="Yarden O."/>
            <person name="de Vries R.P."/>
            <person name="Wiebenga A."/>
            <person name="Stenlid J."/>
            <person name="Eastwood D."/>
            <person name="Grigoriev I.V."/>
            <person name="Berka R.M."/>
            <person name="Blanchette R.A."/>
            <person name="Kersten P."/>
            <person name="Martinez A.T."/>
            <person name="Vicuna R."/>
            <person name="Cullen D."/>
        </authorList>
    </citation>
    <scope>NUCLEOTIDE SEQUENCE [LARGE SCALE GENOMIC DNA]</scope>
    <source>
        <strain evidence="2 3">B</strain>
    </source>
</reference>
<sequence length="315" mass="36073">MLSLFAFIQVLLPSSRVNRLNLPSTETDDPCALVGAMTNDEIIERCKTAPKLPFRHIGGPPPPPIYVLSPSIVVKTGCDLRSWEARTMELVRSKTAIPVPRVLRYFEQGPQHYLVMEYIPGISLDVCWNSLSIWRKLWITWKLRSYVRQLRSVRTDQIDREVPGPVTDDPSRPFKCHCPNTGEGEVGPFHSKSDLARWANGRVRLIEQVWGGKCTFDPFDDSEHLVLTHGDIAWRNIILGDDGKLWLIDWGSSGVYPPWFEYTAMGWKNELRFWTYIRRFVTGAYPKQERFRRGIGWALGIAWAEPNPPTPPATD</sequence>
<dbReference type="Proteomes" id="UP000016930">
    <property type="component" value="Unassembled WGS sequence"/>
</dbReference>
<dbReference type="CDD" id="cd05120">
    <property type="entry name" value="APH_ChoK_like"/>
    <property type="match status" value="1"/>
</dbReference>
<accession>M2PGA2</accession>
<dbReference type="HOGENOM" id="CLU_021768_2_1_1"/>
<dbReference type="OrthoDB" id="8300194at2759"/>
<dbReference type="InterPro" id="IPR002575">
    <property type="entry name" value="Aminoglycoside_PTrfase"/>
</dbReference>